<dbReference type="GeneID" id="80874750"/>
<dbReference type="EMBL" id="CP115611">
    <property type="protein sequence ID" value="WBW72466.1"/>
    <property type="molecule type" value="Genomic_DNA"/>
</dbReference>
<evidence type="ECO:0000256" key="10">
    <source>
        <dbReference type="ARBA" id="ARBA00031521"/>
    </source>
</evidence>
<proteinExistence type="inferred from homology"/>
<evidence type="ECO:0000313" key="12">
    <source>
        <dbReference type="Proteomes" id="UP001212411"/>
    </source>
</evidence>
<sequence length="73" mass="8250">MNRIVKSLMYGAGIVGFGYATMKITAPSPQHVIDSLSPELRADYEKRKNDRNSVEGVLQMIEEARRNPRDISK</sequence>
<dbReference type="Pfam" id="PF07960">
    <property type="entry name" value="CBP4"/>
    <property type="match status" value="1"/>
</dbReference>
<keyword evidence="6" id="KW-0496">Mitochondrion</keyword>
<keyword evidence="7" id="KW-0472">Membrane</keyword>
<comment type="function">
    <text evidence="9">Essential for the assembly of ubiquinol-cytochrome c reductase. It has a direct effect on the correct occurrence of the Rieske protein, core 4, core 5 and apocytochrome b.</text>
</comment>
<evidence type="ECO:0000256" key="4">
    <source>
        <dbReference type="ARBA" id="ARBA00022792"/>
    </source>
</evidence>
<organism evidence="11 12">
    <name type="scientific">Schizosaccharomyces osmophilus</name>
    <dbReference type="NCBI Taxonomy" id="2545709"/>
    <lineage>
        <taxon>Eukaryota</taxon>
        <taxon>Fungi</taxon>
        <taxon>Dikarya</taxon>
        <taxon>Ascomycota</taxon>
        <taxon>Taphrinomycotina</taxon>
        <taxon>Schizosaccharomycetes</taxon>
        <taxon>Schizosaccharomycetales</taxon>
        <taxon>Schizosaccharomycetaceae</taxon>
        <taxon>Schizosaccharomyces</taxon>
    </lineage>
</organism>
<name>A0AAF0AUH0_9SCHI</name>
<gene>
    <name evidence="11" type="primary">cbp4</name>
    <name evidence="11" type="ORF">SOMG_01268</name>
</gene>
<evidence type="ECO:0000256" key="5">
    <source>
        <dbReference type="ARBA" id="ARBA00022989"/>
    </source>
</evidence>
<dbReference type="KEGG" id="som:SOMG_01268"/>
<dbReference type="RefSeq" id="XP_056036709.1">
    <property type="nucleotide sequence ID" value="XM_056180061.1"/>
</dbReference>
<comment type="subcellular location">
    <subcellularLocation>
        <location evidence="1">Mitochondrion inner membrane</location>
        <topology evidence="1">Single-pass membrane protein</topology>
    </subcellularLocation>
</comment>
<evidence type="ECO:0000313" key="11">
    <source>
        <dbReference type="EMBL" id="WBW72466.1"/>
    </source>
</evidence>
<keyword evidence="3" id="KW-0812">Transmembrane</keyword>
<keyword evidence="12" id="KW-1185">Reference proteome</keyword>
<evidence type="ECO:0000256" key="9">
    <source>
        <dbReference type="ARBA" id="ARBA00025413"/>
    </source>
</evidence>
<evidence type="ECO:0000256" key="3">
    <source>
        <dbReference type="ARBA" id="ARBA00022692"/>
    </source>
</evidence>
<dbReference type="Proteomes" id="UP001212411">
    <property type="component" value="Chromosome 1"/>
</dbReference>
<keyword evidence="8" id="KW-0143">Chaperone</keyword>
<dbReference type="GO" id="GO:0005743">
    <property type="term" value="C:mitochondrial inner membrane"/>
    <property type="evidence" value="ECO:0007669"/>
    <property type="project" value="UniProtKB-SubCell"/>
</dbReference>
<dbReference type="AlphaFoldDB" id="A0AAF0AUH0"/>
<evidence type="ECO:0000256" key="7">
    <source>
        <dbReference type="ARBA" id="ARBA00023136"/>
    </source>
</evidence>
<protein>
    <recommendedName>
        <fullName evidence="10">Cytochrome b mRNA-processing protein 4</fullName>
    </recommendedName>
</protein>
<reference evidence="11 12" key="1">
    <citation type="journal article" date="2023" name="G3 (Bethesda)">
        <title>A high-quality reference genome for the fission yeast Schizosaccharomyces osmophilus.</title>
        <authorList>
            <person name="Jia G.S."/>
            <person name="Zhang W.C."/>
            <person name="Liang Y."/>
            <person name="Liu X.H."/>
            <person name="Rhind N."/>
            <person name="Pidoux A."/>
            <person name="Brysch-Herzberg M."/>
            <person name="Du L.L."/>
        </authorList>
    </citation>
    <scope>NUCLEOTIDE SEQUENCE [LARGE SCALE GENOMIC DNA]</scope>
    <source>
        <strain evidence="11 12">CBS 15793</strain>
    </source>
</reference>
<dbReference type="InterPro" id="IPR012420">
    <property type="entry name" value="Cbp4"/>
</dbReference>
<keyword evidence="4" id="KW-0999">Mitochondrion inner membrane</keyword>
<keyword evidence="5" id="KW-1133">Transmembrane helix</keyword>
<evidence type="ECO:0000256" key="2">
    <source>
        <dbReference type="ARBA" id="ARBA00006780"/>
    </source>
</evidence>
<evidence type="ECO:0000256" key="1">
    <source>
        <dbReference type="ARBA" id="ARBA00004434"/>
    </source>
</evidence>
<evidence type="ECO:0000256" key="8">
    <source>
        <dbReference type="ARBA" id="ARBA00023186"/>
    </source>
</evidence>
<evidence type="ECO:0000256" key="6">
    <source>
        <dbReference type="ARBA" id="ARBA00023128"/>
    </source>
</evidence>
<accession>A0AAF0AUH0</accession>
<comment type="similarity">
    <text evidence="2">Belongs to the CBP4 family.</text>
</comment>